<dbReference type="Gene3D" id="3.10.100.10">
    <property type="entry name" value="Mannose-Binding Protein A, subunit A"/>
    <property type="match status" value="1"/>
</dbReference>
<evidence type="ECO:0000259" key="3">
    <source>
        <dbReference type="PROSITE" id="PS50041"/>
    </source>
</evidence>
<dbReference type="SMART" id="SM00034">
    <property type="entry name" value="CLECT"/>
    <property type="match status" value="1"/>
</dbReference>
<dbReference type="InterPro" id="IPR018378">
    <property type="entry name" value="C-type_lectin_CS"/>
</dbReference>
<dbReference type="AlphaFoldDB" id="A0AAV4B5A9"/>
<organism evidence="4 5">
    <name type="scientific">Plakobranchus ocellatus</name>
    <dbReference type="NCBI Taxonomy" id="259542"/>
    <lineage>
        <taxon>Eukaryota</taxon>
        <taxon>Metazoa</taxon>
        <taxon>Spiralia</taxon>
        <taxon>Lophotrochozoa</taxon>
        <taxon>Mollusca</taxon>
        <taxon>Gastropoda</taxon>
        <taxon>Heterobranchia</taxon>
        <taxon>Euthyneura</taxon>
        <taxon>Panpulmonata</taxon>
        <taxon>Sacoglossa</taxon>
        <taxon>Placobranchoidea</taxon>
        <taxon>Plakobranchidae</taxon>
        <taxon>Plakobranchus</taxon>
    </lineage>
</organism>
<dbReference type="EMBL" id="BLXT01004605">
    <property type="protein sequence ID" value="GFO15289.1"/>
    <property type="molecule type" value="Genomic_DNA"/>
</dbReference>
<keyword evidence="2" id="KW-0175">Coiled coil</keyword>
<dbReference type="InterPro" id="IPR016186">
    <property type="entry name" value="C-type_lectin-like/link_sf"/>
</dbReference>
<sequence>MIGKKNIVPASFGLVILMAFIHNGDTIGQALQLTMSLSSRPLLYPTLTCSIDFDFITTGEVEMLSISGPRPYSKKGDLEVLASISKWDPTPLPLNGLDDTVANVTGFFSGWKKELVISWKLPIFRLSQEYRCTAQSTDMNGQPVTTFETITVNTEASDVDDARDADDFNLLRDRVDDLIANSSLEAKEDFHAIENQVRDLESSFNLRFQDAESQFDKQREFMNSSSETVQNLDEALQDISEKLLDLQQSVTQQQQTNKDQAVFNSFLKARLPFDFSTIFKSKIYFISKTVADFEISDAAASCEAYGGYLVEIDDEEELKFVSDFVSQTGKDVRYYTGANDLNMEAYFEFYHSKKPVPSFLSVWNEGEPNSMVRGEDCTEILGKLNDVTCGLPGKYVCESQ</sequence>
<dbReference type="InterPro" id="IPR001304">
    <property type="entry name" value="C-type_lectin-like"/>
</dbReference>
<dbReference type="SUPFAM" id="SSF56436">
    <property type="entry name" value="C-type lectin-like"/>
    <property type="match status" value="1"/>
</dbReference>
<dbReference type="PROSITE" id="PS50041">
    <property type="entry name" value="C_TYPE_LECTIN_2"/>
    <property type="match status" value="1"/>
</dbReference>
<proteinExistence type="predicted"/>
<dbReference type="Pfam" id="PF00059">
    <property type="entry name" value="Lectin_C"/>
    <property type="match status" value="1"/>
</dbReference>
<dbReference type="InterPro" id="IPR050111">
    <property type="entry name" value="C-type_lectin/snaclec_domain"/>
</dbReference>
<protein>
    <submittedName>
        <fullName evidence="4">Cd209 antigen</fullName>
    </submittedName>
</protein>
<dbReference type="PROSITE" id="PS00615">
    <property type="entry name" value="C_TYPE_LECTIN_1"/>
    <property type="match status" value="1"/>
</dbReference>
<dbReference type="InterPro" id="IPR016187">
    <property type="entry name" value="CTDL_fold"/>
</dbReference>
<dbReference type="PANTHER" id="PTHR22803">
    <property type="entry name" value="MANNOSE, PHOSPHOLIPASE, LECTIN RECEPTOR RELATED"/>
    <property type="match status" value="1"/>
</dbReference>
<gene>
    <name evidence="4" type="ORF">PoB_004179400</name>
</gene>
<evidence type="ECO:0000256" key="2">
    <source>
        <dbReference type="SAM" id="Coils"/>
    </source>
</evidence>
<comment type="caution">
    <text evidence="4">The sequence shown here is derived from an EMBL/GenBank/DDBJ whole genome shotgun (WGS) entry which is preliminary data.</text>
</comment>
<dbReference type="CDD" id="cd00037">
    <property type="entry name" value="CLECT"/>
    <property type="match status" value="1"/>
</dbReference>
<evidence type="ECO:0000313" key="4">
    <source>
        <dbReference type="EMBL" id="GFO15289.1"/>
    </source>
</evidence>
<evidence type="ECO:0000256" key="1">
    <source>
        <dbReference type="ARBA" id="ARBA00023157"/>
    </source>
</evidence>
<evidence type="ECO:0000313" key="5">
    <source>
        <dbReference type="Proteomes" id="UP000735302"/>
    </source>
</evidence>
<reference evidence="4 5" key="1">
    <citation type="journal article" date="2021" name="Elife">
        <title>Chloroplast acquisition without the gene transfer in kleptoplastic sea slugs, Plakobranchus ocellatus.</title>
        <authorList>
            <person name="Maeda T."/>
            <person name="Takahashi S."/>
            <person name="Yoshida T."/>
            <person name="Shimamura S."/>
            <person name="Takaki Y."/>
            <person name="Nagai Y."/>
            <person name="Toyoda A."/>
            <person name="Suzuki Y."/>
            <person name="Arimoto A."/>
            <person name="Ishii H."/>
            <person name="Satoh N."/>
            <person name="Nishiyama T."/>
            <person name="Hasebe M."/>
            <person name="Maruyama T."/>
            <person name="Minagawa J."/>
            <person name="Obokata J."/>
            <person name="Shigenobu S."/>
        </authorList>
    </citation>
    <scope>NUCLEOTIDE SEQUENCE [LARGE SCALE GENOMIC DNA]</scope>
</reference>
<feature type="domain" description="C-type lectin" evidence="3">
    <location>
        <begin position="279"/>
        <end position="398"/>
    </location>
</feature>
<dbReference type="Proteomes" id="UP000735302">
    <property type="component" value="Unassembled WGS sequence"/>
</dbReference>
<name>A0AAV4B5A9_9GAST</name>
<keyword evidence="1" id="KW-1015">Disulfide bond</keyword>
<keyword evidence="5" id="KW-1185">Reference proteome</keyword>
<accession>A0AAV4B5A9</accession>
<feature type="coiled-coil region" evidence="2">
    <location>
        <begin position="222"/>
        <end position="256"/>
    </location>
</feature>